<evidence type="ECO:0000313" key="5">
    <source>
        <dbReference type="Proteomes" id="UP000019118"/>
    </source>
</evidence>
<keyword evidence="1" id="KW-0472">Membrane</keyword>
<keyword evidence="1" id="KW-1133">Transmembrane helix</keyword>
<protein>
    <submittedName>
        <fullName evidence="2 4">Uncharacterized protein</fullName>
    </submittedName>
</protein>
<dbReference type="HOGENOM" id="CLU_603079_0_0_1"/>
<gene>
    <name evidence="4" type="primary">109537850</name>
    <name evidence="3" type="ORF">D910_07065</name>
    <name evidence="2" type="ORF">YQE_06579</name>
</gene>
<feature type="transmembrane region" description="Helical" evidence="1">
    <location>
        <begin position="59"/>
        <end position="80"/>
    </location>
</feature>
<reference evidence="4" key="2">
    <citation type="submission" date="2024-08" db="UniProtKB">
        <authorList>
            <consortium name="EnsemblMetazoa"/>
        </authorList>
    </citation>
    <scope>IDENTIFICATION</scope>
</reference>
<evidence type="ECO:0000313" key="3">
    <source>
        <dbReference type="EMBL" id="ERL89702.1"/>
    </source>
</evidence>
<evidence type="ECO:0000313" key="4">
    <source>
        <dbReference type="EnsemblMetazoa" id="XP_019760337.1"/>
    </source>
</evidence>
<dbReference type="AlphaFoldDB" id="N6UE50"/>
<evidence type="ECO:0000256" key="1">
    <source>
        <dbReference type="SAM" id="Phobius"/>
    </source>
</evidence>
<accession>N6UE50</accession>
<keyword evidence="1" id="KW-0812">Transmembrane</keyword>
<dbReference type="EMBL" id="KB740966">
    <property type="protein sequence ID" value="ENN76932.1"/>
    <property type="molecule type" value="Genomic_DNA"/>
</dbReference>
<dbReference type="Proteomes" id="UP000019118">
    <property type="component" value="Unassembled WGS sequence"/>
</dbReference>
<proteinExistence type="predicted"/>
<keyword evidence="5" id="KW-1185">Reference proteome</keyword>
<evidence type="ECO:0000313" key="2">
    <source>
        <dbReference type="EMBL" id="ENN76932.1"/>
    </source>
</evidence>
<organism evidence="2">
    <name type="scientific">Dendroctonus ponderosae</name>
    <name type="common">Mountain pine beetle</name>
    <dbReference type="NCBI Taxonomy" id="77166"/>
    <lineage>
        <taxon>Eukaryota</taxon>
        <taxon>Metazoa</taxon>
        <taxon>Ecdysozoa</taxon>
        <taxon>Arthropoda</taxon>
        <taxon>Hexapoda</taxon>
        <taxon>Insecta</taxon>
        <taxon>Pterygota</taxon>
        <taxon>Neoptera</taxon>
        <taxon>Endopterygota</taxon>
        <taxon>Coleoptera</taxon>
        <taxon>Polyphaga</taxon>
        <taxon>Cucujiformia</taxon>
        <taxon>Curculionidae</taxon>
        <taxon>Scolytinae</taxon>
        <taxon>Dendroctonus</taxon>
    </lineage>
</organism>
<name>N6UE50_DENPD</name>
<feature type="non-terminal residue" evidence="2">
    <location>
        <position position="1"/>
    </location>
</feature>
<dbReference type="KEGG" id="dpa:109537850"/>
<dbReference type="Proteomes" id="UP000030742">
    <property type="component" value="Unassembled WGS sequence"/>
</dbReference>
<dbReference type="OrthoDB" id="6768668at2759"/>
<evidence type="ECO:0000313" key="6">
    <source>
        <dbReference type="Proteomes" id="UP000030742"/>
    </source>
</evidence>
<reference evidence="5 6" key="1">
    <citation type="journal article" date="2013" name="Genome Biol.">
        <title>Draft genome of the mountain pine beetle, Dendroctonus ponderosae Hopkins, a major forest pest.</title>
        <authorList>
            <person name="Keeling C.I."/>
            <person name="Yuen M.M."/>
            <person name="Liao N.Y."/>
            <person name="Docking T.R."/>
            <person name="Chan S.K."/>
            <person name="Taylor G.A."/>
            <person name="Palmquist D.L."/>
            <person name="Jackman S.D."/>
            <person name="Nguyen A."/>
            <person name="Li M."/>
            <person name="Henderson H."/>
            <person name="Janes J.K."/>
            <person name="Zhao Y."/>
            <person name="Pandoh P."/>
            <person name="Moore R."/>
            <person name="Sperling F.A."/>
            <person name="Huber D.P."/>
            <person name="Birol I."/>
            <person name="Jones S.J."/>
            <person name="Bohlmann J."/>
        </authorList>
    </citation>
    <scope>NUCLEOTIDE SEQUENCE</scope>
</reference>
<dbReference type="EnsemblMetazoa" id="XM_019904778.1">
    <property type="protein sequence ID" value="XP_019760337.1"/>
    <property type="gene ID" value="LOC109537850"/>
</dbReference>
<dbReference type="EMBL" id="KB632186">
    <property type="protein sequence ID" value="ERL89702.1"/>
    <property type="molecule type" value="Genomic_DNA"/>
</dbReference>
<sequence>MVDLKPEEKSPLLLYLVDGDENVSKNNKRVNFDKGRLYGISSGATAVFTDFPNYVSPCWVTALLSSLIFFMMVLLMVSSIGSSRNLRVPRCTHSNPEELSNKTIHLVHQSSDWSQEQVNFLEKIKSEYQGYDVHLVLVRQPSIKGKDLKKHSHHIEKVRNRNLSVPVNRTFNSIAGIHSVLLGMKRAKRSKKNARALRRKKRGHEDSSSMGLGLGVKYLLDILLRSKIESTNVIMKKRSNDSKPLPDMFNLTDLFSIITPKPRPKTLEDIIDDFPGLTVKNATAEEIFFKSPLQHSWAKFNSDLLLFAVRAMYLWQYGGLSFKVDGNGGDGAEWENVEKFSVAPVVTLQNLDHTSIQMVPHEVSTRNDKLHKFILAGRTTFENMPQEVVTADDEGLHIFTKSPCHAFFGEVLGYLRRARGDETPKMIIRKSLKVFCKYAAVGNNYCRNLVRGTV</sequence>